<proteinExistence type="predicted"/>
<dbReference type="InterPro" id="IPR020483">
    <property type="entry name" value="Uncharacterised_YgbA"/>
</dbReference>
<reference evidence="1 2" key="1">
    <citation type="submission" date="2013-08" db="EMBL/GenBank/DDBJ databases">
        <authorList>
            <person name="Weinstock G."/>
            <person name="Sodergren E."/>
            <person name="Wylie T."/>
            <person name="Fulton L."/>
            <person name="Fulton R."/>
            <person name="Fronick C."/>
            <person name="O'Laughlin M."/>
            <person name="Godfrey J."/>
            <person name="Miner T."/>
            <person name="Herter B."/>
            <person name="Appelbaum E."/>
            <person name="Cordes M."/>
            <person name="Lek S."/>
            <person name="Wollam A."/>
            <person name="Pepin K.H."/>
            <person name="Palsikar V.B."/>
            <person name="Mitreva M."/>
            <person name="Wilson R.K."/>
        </authorList>
    </citation>
    <scope>NUCLEOTIDE SEQUENCE [LARGE SCALE GENOMIC DNA]</scope>
    <source>
        <strain evidence="1 2">ATCC 700332</strain>
    </source>
</reference>
<organism evidence="1 2">
    <name type="scientific">Treponema lecithinolyticum ATCC 700332</name>
    <dbReference type="NCBI Taxonomy" id="1321815"/>
    <lineage>
        <taxon>Bacteria</taxon>
        <taxon>Pseudomonadati</taxon>
        <taxon>Spirochaetota</taxon>
        <taxon>Spirochaetia</taxon>
        <taxon>Spirochaetales</taxon>
        <taxon>Treponemataceae</taxon>
        <taxon>Treponema</taxon>
    </lineage>
</organism>
<dbReference type="Proteomes" id="UP000016649">
    <property type="component" value="Unassembled WGS sequence"/>
</dbReference>
<comment type="caution">
    <text evidence="1">The sequence shown here is derived from an EMBL/GenBank/DDBJ whole genome shotgun (WGS) entry which is preliminary data.</text>
</comment>
<keyword evidence="2" id="KW-1185">Reference proteome</keyword>
<gene>
    <name evidence="1" type="ORF">HMPREF9193_00415</name>
</gene>
<evidence type="ECO:0000313" key="1">
    <source>
        <dbReference type="EMBL" id="ERJ94060.1"/>
    </source>
</evidence>
<dbReference type="NCBIfam" id="NF007714">
    <property type="entry name" value="PRK10410.1-2"/>
    <property type="match status" value="1"/>
</dbReference>
<name>A0ABN0P0J2_TRELE</name>
<accession>A0ABN0P0J2</accession>
<dbReference type="EMBL" id="AWVH01000006">
    <property type="protein sequence ID" value="ERJ94060.1"/>
    <property type="molecule type" value="Genomic_DNA"/>
</dbReference>
<evidence type="ECO:0008006" key="3">
    <source>
        <dbReference type="Google" id="ProtNLM"/>
    </source>
</evidence>
<dbReference type="Pfam" id="PF11756">
    <property type="entry name" value="YgbA_NO"/>
    <property type="match status" value="1"/>
</dbReference>
<evidence type="ECO:0000313" key="2">
    <source>
        <dbReference type="Proteomes" id="UP000016649"/>
    </source>
</evidence>
<dbReference type="RefSeq" id="WP_021686816.1">
    <property type="nucleotide sequence ID" value="NZ_KI260561.1"/>
</dbReference>
<protein>
    <recommendedName>
        <fullName evidence="3">Nitrous oxide-stimulated promoter</fullName>
    </recommendedName>
</protein>
<sequence>MYNIAEAKAAHEKKIIEEMIRLYCKKKHGTQKFLCSECSELLSYALNKINKCPFIKEKTFCSACKVHCYGQEMRKKIKTVMRFSGPRIFLYHPLLVIKHILVSAQTKGKI</sequence>